<dbReference type="EMBL" id="FNRS01000001">
    <property type="protein sequence ID" value="SEB42384.1"/>
    <property type="molecule type" value="Genomic_DNA"/>
</dbReference>
<dbReference type="InterPro" id="IPR021326">
    <property type="entry name" value="DUF2931"/>
</dbReference>
<accession>A0A1H4J7V8</accession>
<evidence type="ECO:0000313" key="1">
    <source>
        <dbReference type="EMBL" id="SEB42384.1"/>
    </source>
</evidence>
<comment type="caution">
    <text evidence="1">The sequence shown here is derived from an EMBL/GenBank/DDBJ whole genome shotgun (WGS) entry which is preliminary data.</text>
</comment>
<keyword evidence="2" id="KW-1185">Reference proteome</keyword>
<organism evidence="1 2">
    <name type="scientific">Pseudomonas taetrolens</name>
    <dbReference type="NCBI Taxonomy" id="47884"/>
    <lineage>
        <taxon>Bacteria</taxon>
        <taxon>Pseudomonadati</taxon>
        <taxon>Pseudomonadota</taxon>
        <taxon>Gammaproteobacteria</taxon>
        <taxon>Pseudomonadales</taxon>
        <taxon>Pseudomonadaceae</taxon>
        <taxon>Pseudomonas</taxon>
    </lineage>
</organism>
<dbReference type="Proteomes" id="UP000183155">
    <property type="component" value="Unassembled WGS sequence"/>
</dbReference>
<evidence type="ECO:0008006" key="3">
    <source>
        <dbReference type="Google" id="ProtNLM"/>
    </source>
</evidence>
<evidence type="ECO:0000313" key="2">
    <source>
        <dbReference type="Proteomes" id="UP000183155"/>
    </source>
</evidence>
<dbReference type="PROSITE" id="PS51257">
    <property type="entry name" value="PROKAR_LIPOPROTEIN"/>
    <property type="match status" value="1"/>
</dbReference>
<sequence length="228" mass="25032">MAVGNVRGTLGLKFTALMLGLLLLSACEHDPLSADNDPKLDSWSLDIEAPSYMQGMIELIVVEDIHGRFFRRPGGSSVGSGNPGLDREYARGWTTIGGNIYSISSIDLPKRIFVRWQSIVEQKTYKGWVDIPESGRSIMRGSTARRCPDWPDYPANSMAAAVIGVAPGGVIRVWVDDNCLNDNLVAGAQAEIEPLGPDQGLSEGRFAYPITEHSKRYIERYGIPYGSW</sequence>
<protein>
    <recommendedName>
        <fullName evidence="3">Lipoprotein</fullName>
    </recommendedName>
</protein>
<gene>
    <name evidence="1" type="ORF">SAMN04490203_0125</name>
</gene>
<proteinExistence type="predicted"/>
<name>A0A1H4J7V8_PSETA</name>
<dbReference type="Pfam" id="PF11153">
    <property type="entry name" value="DUF2931"/>
    <property type="match status" value="1"/>
</dbReference>
<dbReference type="RefSeq" id="WP_231995636.1">
    <property type="nucleotide sequence ID" value="NZ_FNRS01000001.1"/>
</dbReference>
<reference evidence="1 2" key="1">
    <citation type="submission" date="2016-10" db="EMBL/GenBank/DDBJ databases">
        <authorList>
            <person name="Varghese N."/>
            <person name="Submissions S."/>
        </authorList>
    </citation>
    <scope>NUCLEOTIDE SEQUENCE [LARGE SCALE GENOMIC DNA]</scope>
    <source>
        <strain evidence="1 2">BS3652</strain>
    </source>
</reference>